<dbReference type="AlphaFoldDB" id="A0A5C3QHN7"/>
<sequence>MIPHYPLSLLLISLCLIISNSALRPHSQLFSLARRNVLVLLFLFSSAQEVLSHSLTSMDSRQAFLAHLGLRLVFNLCFNDPSVAFPFTSATEVCYLSSIIYYHDTYSSTLV</sequence>
<evidence type="ECO:0000313" key="2">
    <source>
        <dbReference type="EMBL" id="TFK97833.1"/>
    </source>
</evidence>
<accession>A0A5C3QHN7</accession>
<keyword evidence="1" id="KW-0732">Signal</keyword>
<protein>
    <recommendedName>
        <fullName evidence="5">Secreted protein</fullName>
    </recommendedName>
</protein>
<dbReference type="EMBL" id="ML178844">
    <property type="protein sequence ID" value="TFK97833.1"/>
    <property type="molecule type" value="Genomic_DNA"/>
</dbReference>
<name>A0A5C3QHN7_9AGAR</name>
<feature type="chain" id="PRO_5040686279" description="Secreted protein" evidence="1">
    <location>
        <begin position="23"/>
        <end position="111"/>
    </location>
</feature>
<organism evidence="2 4">
    <name type="scientific">Pterulicium gracile</name>
    <dbReference type="NCBI Taxonomy" id="1884261"/>
    <lineage>
        <taxon>Eukaryota</taxon>
        <taxon>Fungi</taxon>
        <taxon>Dikarya</taxon>
        <taxon>Basidiomycota</taxon>
        <taxon>Agaricomycotina</taxon>
        <taxon>Agaricomycetes</taxon>
        <taxon>Agaricomycetidae</taxon>
        <taxon>Agaricales</taxon>
        <taxon>Pleurotineae</taxon>
        <taxon>Pterulaceae</taxon>
        <taxon>Pterulicium</taxon>
    </lineage>
</organism>
<gene>
    <name evidence="2" type="ORF">BDV98DRAFT_573877</name>
    <name evidence="3" type="ORF">BDV98DRAFT_573878</name>
</gene>
<dbReference type="Proteomes" id="UP000305067">
    <property type="component" value="Unassembled WGS sequence"/>
</dbReference>
<evidence type="ECO:0000313" key="4">
    <source>
        <dbReference type="Proteomes" id="UP000305067"/>
    </source>
</evidence>
<keyword evidence="4" id="KW-1185">Reference proteome</keyword>
<evidence type="ECO:0008006" key="5">
    <source>
        <dbReference type="Google" id="ProtNLM"/>
    </source>
</evidence>
<proteinExistence type="predicted"/>
<evidence type="ECO:0000256" key="1">
    <source>
        <dbReference type="SAM" id="SignalP"/>
    </source>
</evidence>
<feature type="signal peptide" evidence="1">
    <location>
        <begin position="1"/>
        <end position="22"/>
    </location>
</feature>
<feature type="non-terminal residue" evidence="2">
    <location>
        <position position="111"/>
    </location>
</feature>
<dbReference type="EMBL" id="ML178844">
    <property type="protein sequence ID" value="TFK97835.1"/>
    <property type="molecule type" value="Genomic_DNA"/>
</dbReference>
<reference evidence="2 4" key="1">
    <citation type="journal article" date="2019" name="Nat. Ecol. Evol.">
        <title>Megaphylogeny resolves global patterns of mushroom evolution.</title>
        <authorList>
            <person name="Varga T."/>
            <person name="Krizsan K."/>
            <person name="Foldi C."/>
            <person name="Dima B."/>
            <person name="Sanchez-Garcia M."/>
            <person name="Sanchez-Ramirez S."/>
            <person name="Szollosi G.J."/>
            <person name="Szarkandi J.G."/>
            <person name="Papp V."/>
            <person name="Albert L."/>
            <person name="Andreopoulos W."/>
            <person name="Angelini C."/>
            <person name="Antonin V."/>
            <person name="Barry K.W."/>
            <person name="Bougher N.L."/>
            <person name="Buchanan P."/>
            <person name="Buyck B."/>
            <person name="Bense V."/>
            <person name="Catcheside P."/>
            <person name="Chovatia M."/>
            <person name="Cooper J."/>
            <person name="Damon W."/>
            <person name="Desjardin D."/>
            <person name="Finy P."/>
            <person name="Geml J."/>
            <person name="Haridas S."/>
            <person name="Hughes K."/>
            <person name="Justo A."/>
            <person name="Karasinski D."/>
            <person name="Kautmanova I."/>
            <person name="Kiss B."/>
            <person name="Kocsube S."/>
            <person name="Kotiranta H."/>
            <person name="LaButti K.M."/>
            <person name="Lechner B.E."/>
            <person name="Liimatainen K."/>
            <person name="Lipzen A."/>
            <person name="Lukacs Z."/>
            <person name="Mihaltcheva S."/>
            <person name="Morgado L.N."/>
            <person name="Niskanen T."/>
            <person name="Noordeloos M.E."/>
            <person name="Ohm R.A."/>
            <person name="Ortiz-Santana B."/>
            <person name="Ovrebo C."/>
            <person name="Racz N."/>
            <person name="Riley R."/>
            <person name="Savchenko A."/>
            <person name="Shiryaev A."/>
            <person name="Soop K."/>
            <person name="Spirin V."/>
            <person name="Szebenyi C."/>
            <person name="Tomsovsky M."/>
            <person name="Tulloss R.E."/>
            <person name="Uehling J."/>
            <person name="Grigoriev I.V."/>
            <person name="Vagvolgyi C."/>
            <person name="Papp T."/>
            <person name="Martin F.M."/>
            <person name="Miettinen O."/>
            <person name="Hibbett D.S."/>
            <person name="Nagy L.G."/>
        </authorList>
    </citation>
    <scope>NUCLEOTIDE SEQUENCE [LARGE SCALE GENOMIC DNA]</scope>
    <source>
        <strain evidence="2 4">CBS 309.79</strain>
    </source>
</reference>
<evidence type="ECO:0000313" key="3">
    <source>
        <dbReference type="EMBL" id="TFK97835.1"/>
    </source>
</evidence>